<keyword evidence="3" id="KW-0238">DNA-binding</keyword>
<keyword evidence="4" id="KW-0804">Transcription</keyword>
<evidence type="ECO:0000313" key="7">
    <source>
        <dbReference type="Proteomes" id="UP000247515"/>
    </source>
</evidence>
<keyword evidence="2" id="KW-0805">Transcription regulation</keyword>
<evidence type="ECO:0000256" key="3">
    <source>
        <dbReference type="ARBA" id="ARBA00023125"/>
    </source>
</evidence>
<proteinExistence type="inferred from homology"/>
<dbReference type="Pfam" id="PF00126">
    <property type="entry name" value="HTH_1"/>
    <property type="match status" value="1"/>
</dbReference>
<reference evidence="6 7" key="1">
    <citation type="submission" date="2018-05" db="EMBL/GenBank/DDBJ databases">
        <title>Genomic Encyclopedia of Type Strains, Phase IV (KMG-V): Genome sequencing to study the core and pangenomes of soil and plant-associated prokaryotes.</title>
        <authorList>
            <person name="Whitman W."/>
        </authorList>
    </citation>
    <scope>NUCLEOTIDE SEQUENCE [LARGE SCALE GENOMIC DNA]</scope>
    <source>
        <strain evidence="6 7">SIr-6563</strain>
    </source>
</reference>
<dbReference type="EMBL" id="QJJV01000047">
    <property type="protein sequence ID" value="PXX04226.1"/>
    <property type="molecule type" value="Genomic_DNA"/>
</dbReference>
<comment type="caution">
    <text evidence="6">The sequence shown here is derived from an EMBL/GenBank/DDBJ whole genome shotgun (WGS) entry which is preliminary data.</text>
</comment>
<evidence type="ECO:0000256" key="2">
    <source>
        <dbReference type="ARBA" id="ARBA00023015"/>
    </source>
</evidence>
<dbReference type="InterPro" id="IPR036390">
    <property type="entry name" value="WH_DNA-bd_sf"/>
</dbReference>
<feature type="domain" description="HTH lysR-type" evidence="5">
    <location>
        <begin position="50"/>
        <end position="102"/>
    </location>
</feature>
<comment type="similarity">
    <text evidence="1">Belongs to the LysR transcriptional regulatory family.</text>
</comment>
<evidence type="ECO:0000256" key="1">
    <source>
        <dbReference type="ARBA" id="ARBA00009437"/>
    </source>
</evidence>
<dbReference type="InterPro" id="IPR005119">
    <property type="entry name" value="LysR_subst-bd"/>
</dbReference>
<dbReference type="Gene3D" id="3.40.190.290">
    <property type="match status" value="1"/>
</dbReference>
<dbReference type="PANTHER" id="PTHR30537:SF72">
    <property type="entry name" value="LYSR FAMILY TRANSCRIPTIONAL REGULATOR"/>
    <property type="match status" value="1"/>
</dbReference>
<sequence length="356" mass="39252">MVPVTAASQIHSKAVDPSSLIGVVFTCVMTEMSRITRGANVENLSALGGLEVFVHTARTRSFAAAARELGISASAISKSVSRLEERVGVRLFQRSTRSVRLTSEGEVFLERCRRIFGEVQAAEDELSAMAEHPRGRLRVGLSLSAGLPFPVLSAFMEQHPEIELDLDFTDRLVDVIDEGFDVVIRGSVLRDSRLVSRPLGSWRACLVAAPEYLKRKGIPKNPDDLLNHACLHYRWTPTGKLYQWPLRQSTFTVPGASLPLTAVCNSLDMLLYMALSGRGIACVPDFSVKNALADGRLKAILHPYVADSNSIHVVWPSGRKMTPKVRVFVDFVCANFGRHLVTRSEEPKRQKARTSA</sequence>
<dbReference type="Proteomes" id="UP000247515">
    <property type="component" value="Unassembled WGS sequence"/>
</dbReference>
<dbReference type="CDD" id="cd08476">
    <property type="entry name" value="PBP2_CrgA_like_7"/>
    <property type="match status" value="1"/>
</dbReference>
<evidence type="ECO:0000313" key="6">
    <source>
        <dbReference type="EMBL" id="PXX04226.1"/>
    </source>
</evidence>
<dbReference type="PANTHER" id="PTHR30537">
    <property type="entry name" value="HTH-TYPE TRANSCRIPTIONAL REGULATOR"/>
    <property type="match status" value="1"/>
</dbReference>
<evidence type="ECO:0000256" key="4">
    <source>
        <dbReference type="ARBA" id="ARBA00023163"/>
    </source>
</evidence>
<protein>
    <submittedName>
        <fullName evidence="6">LysR family transcriptional regulator</fullName>
    </submittedName>
</protein>
<dbReference type="PRINTS" id="PR00039">
    <property type="entry name" value="HTHLYSR"/>
</dbReference>
<dbReference type="Pfam" id="PF03466">
    <property type="entry name" value="LysR_substrate"/>
    <property type="match status" value="1"/>
</dbReference>
<gene>
    <name evidence="6" type="ORF">C7400_14720</name>
</gene>
<dbReference type="SUPFAM" id="SSF46785">
    <property type="entry name" value="Winged helix' DNA-binding domain"/>
    <property type="match status" value="1"/>
</dbReference>
<dbReference type="PROSITE" id="PS50931">
    <property type="entry name" value="HTH_LYSR"/>
    <property type="match status" value="1"/>
</dbReference>
<name>A0ABX5MBD5_9BURK</name>
<dbReference type="InterPro" id="IPR036388">
    <property type="entry name" value="WH-like_DNA-bd_sf"/>
</dbReference>
<dbReference type="SUPFAM" id="SSF53850">
    <property type="entry name" value="Periplasmic binding protein-like II"/>
    <property type="match status" value="1"/>
</dbReference>
<evidence type="ECO:0000259" key="5">
    <source>
        <dbReference type="PROSITE" id="PS50931"/>
    </source>
</evidence>
<dbReference type="InterPro" id="IPR058163">
    <property type="entry name" value="LysR-type_TF_proteobact-type"/>
</dbReference>
<dbReference type="Gene3D" id="1.10.10.10">
    <property type="entry name" value="Winged helix-like DNA-binding domain superfamily/Winged helix DNA-binding domain"/>
    <property type="match status" value="1"/>
</dbReference>
<keyword evidence="7" id="KW-1185">Reference proteome</keyword>
<dbReference type="InterPro" id="IPR000847">
    <property type="entry name" value="LysR_HTH_N"/>
</dbReference>
<accession>A0ABX5MBD5</accession>
<organism evidence="6 7">
    <name type="scientific">Paraburkholderia tropica</name>
    <dbReference type="NCBI Taxonomy" id="92647"/>
    <lineage>
        <taxon>Bacteria</taxon>
        <taxon>Pseudomonadati</taxon>
        <taxon>Pseudomonadota</taxon>
        <taxon>Betaproteobacteria</taxon>
        <taxon>Burkholderiales</taxon>
        <taxon>Burkholderiaceae</taxon>
        <taxon>Paraburkholderia</taxon>
    </lineage>
</organism>